<dbReference type="GO" id="GO:0046872">
    <property type="term" value="F:metal ion binding"/>
    <property type="evidence" value="ECO:0007669"/>
    <property type="project" value="UniProtKB-KW"/>
</dbReference>
<dbReference type="Pfam" id="PF04526">
    <property type="entry name" value="DUF568"/>
    <property type="match status" value="1"/>
</dbReference>
<dbReference type="PROSITE" id="PS50836">
    <property type="entry name" value="DOMON"/>
    <property type="match status" value="1"/>
</dbReference>
<keyword evidence="8 12" id="KW-1133">Transmembrane helix</keyword>
<keyword evidence="11" id="KW-0408">Iron</keyword>
<comment type="function">
    <text evidence="10">May act as a catecholamine-responsive trans-membrane electron transporter.</text>
</comment>
<feature type="transmembrane region" description="Helical" evidence="12">
    <location>
        <begin position="228"/>
        <end position="249"/>
    </location>
</feature>
<evidence type="ECO:0000313" key="15">
    <source>
        <dbReference type="EMBL" id="EPS67328.1"/>
    </source>
</evidence>
<keyword evidence="7" id="KW-0249">Electron transport</keyword>
<gene>
    <name evidence="15" type="ORF">M569_07445</name>
</gene>
<evidence type="ECO:0000256" key="3">
    <source>
        <dbReference type="ARBA" id="ARBA00022448"/>
    </source>
</evidence>
<dbReference type="CDD" id="cd08760">
    <property type="entry name" value="Cyt_b561_FRRS1_like"/>
    <property type="match status" value="1"/>
</dbReference>
<keyword evidence="16" id="KW-1185">Reference proteome</keyword>
<evidence type="ECO:0000256" key="4">
    <source>
        <dbReference type="ARBA" id="ARBA00022692"/>
    </source>
</evidence>
<feature type="transmembrane region" description="Helical" evidence="12">
    <location>
        <begin position="269"/>
        <end position="286"/>
    </location>
</feature>
<dbReference type="PROSITE" id="PS50939">
    <property type="entry name" value="CYTOCHROME_B561"/>
    <property type="match status" value="1"/>
</dbReference>
<evidence type="ECO:0000256" key="9">
    <source>
        <dbReference type="ARBA" id="ARBA00023136"/>
    </source>
</evidence>
<keyword evidence="6" id="KW-0732">Signal</keyword>
<comment type="cofactor">
    <cofactor evidence="1">
        <name>heme b</name>
        <dbReference type="ChEBI" id="CHEBI:60344"/>
    </cofactor>
</comment>
<feature type="non-terminal residue" evidence="15">
    <location>
        <position position="1"/>
    </location>
</feature>
<dbReference type="EMBL" id="AUSU01003171">
    <property type="protein sequence ID" value="EPS67328.1"/>
    <property type="molecule type" value="Genomic_DNA"/>
</dbReference>
<feature type="non-terminal residue" evidence="15">
    <location>
        <position position="370"/>
    </location>
</feature>
<evidence type="ECO:0000256" key="12">
    <source>
        <dbReference type="SAM" id="Phobius"/>
    </source>
</evidence>
<dbReference type="InterPro" id="IPR045265">
    <property type="entry name" value="AIR12_DOMON"/>
</dbReference>
<organism evidence="15 16">
    <name type="scientific">Genlisea aurea</name>
    <dbReference type="NCBI Taxonomy" id="192259"/>
    <lineage>
        <taxon>Eukaryota</taxon>
        <taxon>Viridiplantae</taxon>
        <taxon>Streptophyta</taxon>
        <taxon>Embryophyta</taxon>
        <taxon>Tracheophyta</taxon>
        <taxon>Spermatophyta</taxon>
        <taxon>Magnoliopsida</taxon>
        <taxon>eudicotyledons</taxon>
        <taxon>Gunneridae</taxon>
        <taxon>Pentapetalae</taxon>
        <taxon>asterids</taxon>
        <taxon>lamiids</taxon>
        <taxon>Lamiales</taxon>
        <taxon>Lentibulariaceae</taxon>
        <taxon>Genlisea</taxon>
    </lineage>
</organism>
<keyword evidence="9 12" id="KW-0472">Membrane</keyword>
<comment type="caution">
    <text evidence="15">The sequence shown here is derived from an EMBL/GenBank/DDBJ whole genome shotgun (WGS) entry which is preliminary data.</text>
</comment>
<reference evidence="15 16" key="1">
    <citation type="journal article" date="2013" name="BMC Genomics">
        <title>The miniature genome of a carnivorous plant Genlisea aurea contains a low number of genes and short non-coding sequences.</title>
        <authorList>
            <person name="Leushkin E.V."/>
            <person name="Sutormin R.A."/>
            <person name="Nabieva E.R."/>
            <person name="Penin A.A."/>
            <person name="Kondrashov A.S."/>
            <person name="Logacheva M.D."/>
        </authorList>
    </citation>
    <scope>NUCLEOTIDE SEQUENCE [LARGE SCALE GENOMIC DNA]</scope>
</reference>
<dbReference type="PANTHER" id="PTHR23130">
    <property type="entry name" value="CYTOCHROME B561 AND DOMON DOMAIN-CONTAINING PROTEIN"/>
    <property type="match status" value="1"/>
</dbReference>
<feature type="binding site" description="axial binding residue" evidence="11">
    <location>
        <position position="266"/>
    </location>
    <ligand>
        <name>heme b</name>
        <dbReference type="ChEBI" id="CHEBI:60344"/>
        <label>1</label>
    </ligand>
    <ligandPart>
        <name>Fe</name>
        <dbReference type="ChEBI" id="CHEBI:18248"/>
    </ligandPart>
</feature>
<evidence type="ECO:0000256" key="6">
    <source>
        <dbReference type="ARBA" id="ARBA00022729"/>
    </source>
</evidence>
<proteinExistence type="predicted"/>
<evidence type="ECO:0000256" key="10">
    <source>
        <dbReference type="ARBA" id="ARBA00053871"/>
    </source>
</evidence>
<protein>
    <recommendedName>
        <fullName evidence="17">Cytochrome b561 and DOMON domain-containing protein</fullName>
    </recommendedName>
</protein>
<keyword evidence="3" id="KW-0813">Transport</keyword>
<dbReference type="GO" id="GO:0016020">
    <property type="term" value="C:membrane"/>
    <property type="evidence" value="ECO:0007669"/>
    <property type="project" value="UniProtKB-SubCell"/>
</dbReference>
<dbReference type="InterPro" id="IPR006593">
    <property type="entry name" value="Cyt_b561/ferric_Rdtase_TM"/>
</dbReference>
<evidence type="ECO:0000256" key="1">
    <source>
        <dbReference type="ARBA" id="ARBA00001970"/>
    </source>
</evidence>
<evidence type="ECO:0000313" key="16">
    <source>
        <dbReference type="Proteomes" id="UP000015453"/>
    </source>
</evidence>
<dbReference type="SMART" id="SM00665">
    <property type="entry name" value="B561"/>
    <property type="match status" value="1"/>
</dbReference>
<dbReference type="InterPro" id="IPR017214">
    <property type="entry name" value="UCP037471"/>
</dbReference>
<evidence type="ECO:0000256" key="8">
    <source>
        <dbReference type="ARBA" id="ARBA00022989"/>
    </source>
</evidence>
<dbReference type="OrthoDB" id="2419613at2759"/>
<dbReference type="Pfam" id="PF03188">
    <property type="entry name" value="Cytochrom_B561"/>
    <property type="match status" value="1"/>
</dbReference>
<name>S8DW04_9LAMI</name>
<evidence type="ECO:0000256" key="11">
    <source>
        <dbReference type="PIRSR" id="PIRSR037471-1"/>
    </source>
</evidence>
<feature type="transmembrane region" description="Helical" evidence="12">
    <location>
        <begin position="333"/>
        <end position="357"/>
    </location>
</feature>
<feature type="binding site" description="axial binding residue" evidence="11">
    <location>
        <position position="197"/>
    </location>
    <ligand>
        <name>heme b</name>
        <dbReference type="ChEBI" id="CHEBI:60344"/>
        <label>1</label>
    </ligand>
    <ligandPart>
        <name>Fe</name>
        <dbReference type="ChEBI" id="CHEBI:18248"/>
    </ligandPart>
</feature>
<evidence type="ECO:0000256" key="5">
    <source>
        <dbReference type="ARBA" id="ARBA00022723"/>
    </source>
</evidence>
<dbReference type="PIRSF" id="PIRSF037471">
    <property type="entry name" value="UCP037471"/>
    <property type="match status" value="1"/>
</dbReference>
<dbReference type="CDD" id="cd09629">
    <property type="entry name" value="DOMON_CIL1_like"/>
    <property type="match status" value="1"/>
</dbReference>
<feature type="domain" description="DOMON" evidence="13">
    <location>
        <begin position="36"/>
        <end position="150"/>
    </location>
</feature>
<feature type="transmembrane region" description="Helical" evidence="12">
    <location>
        <begin position="298"/>
        <end position="318"/>
    </location>
</feature>
<dbReference type="Gene3D" id="1.20.120.1770">
    <property type="match status" value="1"/>
</dbReference>
<sequence>LTFLSCVATAAAAAPCESHKFSGGRVYAFCNDLPVLNSSLYWSYNPGDGELSVAFCAAPPSPGGWVSWAINPTGAGMKGAQALLAFKDSDGMMKVKTYNITGYGPLTESKVWFDVEKSSAEFSGGFMRIFATLRLPEKGLSAVNHLWQVGPSVTDGRPNVHGFSPDNLKAMGRLDLSSGHVIPVAAGDSKLRSRNIHGILNTISWGILFPVGILIARYLRSFPGADPAWFYLHVSCQIIGYAIGVAGWATGMYLGNKSKGVTFSLHRSIGIALFTLATLQIFALRLRPGKDHKYRIYWNVYHHGAGYAILVMGIFNVFKGLDILKPGVGWTRAYTAVVSIIGGVALVLEATTWILYFMRRKKENAARNDG</sequence>
<dbReference type="AlphaFoldDB" id="S8DW04"/>
<accession>S8DW04</accession>
<dbReference type="Proteomes" id="UP000015453">
    <property type="component" value="Unassembled WGS sequence"/>
</dbReference>
<keyword evidence="4 12" id="KW-0812">Transmembrane</keyword>
<evidence type="ECO:0000259" key="13">
    <source>
        <dbReference type="PROSITE" id="PS50836"/>
    </source>
</evidence>
<dbReference type="InterPro" id="IPR005018">
    <property type="entry name" value="DOMON_domain"/>
</dbReference>
<dbReference type="PANTHER" id="PTHR23130:SF195">
    <property type="entry name" value="CYTOCHROME B561 AND DOMON DOMAIN-CONTAINING PROTEIN"/>
    <property type="match status" value="1"/>
</dbReference>
<comment type="subcellular location">
    <subcellularLocation>
        <location evidence="2">Membrane</location>
        <topology evidence="2">Multi-pass membrane protein</topology>
    </subcellularLocation>
</comment>
<keyword evidence="5 11" id="KW-0479">Metal-binding</keyword>
<feature type="domain" description="Cytochrome b561" evidence="14">
    <location>
        <begin position="157"/>
        <end position="357"/>
    </location>
</feature>
<feature type="binding site" description="axial binding residue" evidence="11">
    <location>
        <position position="302"/>
    </location>
    <ligand>
        <name>heme b</name>
        <dbReference type="ChEBI" id="CHEBI:60344"/>
        <label>1</label>
    </ligand>
    <ligandPart>
        <name>Fe</name>
        <dbReference type="ChEBI" id="CHEBI:18248"/>
    </ligandPart>
</feature>
<feature type="transmembrane region" description="Helical" evidence="12">
    <location>
        <begin position="198"/>
        <end position="216"/>
    </location>
</feature>
<evidence type="ECO:0000259" key="14">
    <source>
        <dbReference type="PROSITE" id="PS50939"/>
    </source>
</evidence>
<evidence type="ECO:0000256" key="2">
    <source>
        <dbReference type="ARBA" id="ARBA00004141"/>
    </source>
</evidence>
<evidence type="ECO:0008006" key="17">
    <source>
        <dbReference type="Google" id="ProtNLM"/>
    </source>
</evidence>
<evidence type="ECO:0000256" key="7">
    <source>
        <dbReference type="ARBA" id="ARBA00022982"/>
    </source>
</evidence>
<dbReference type="FunFam" id="1.20.120.1770:FF:000007">
    <property type="entry name" value="Cytochrome b561 and DOMON domain-containing protein"/>
    <property type="match status" value="1"/>
</dbReference>
<feature type="binding site" description="axial binding residue" evidence="11">
    <location>
        <position position="233"/>
    </location>
    <ligand>
        <name>heme b</name>
        <dbReference type="ChEBI" id="CHEBI:60344"/>
        <label>1</label>
    </ligand>
    <ligandPart>
        <name>Fe</name>
        <dbReference type="ChEBI" id="CHEBI:18248"/>
    </ligandPart>
</feature>